<dbReference type="AlphaFoldDB" id="A0A9X6QM04"/>
<dbReference type="Proteomes" id="UP000195120">
    <property type="component" value="Unassembled WGS sequence"/>
</dbReference>
<name>A0A9X6QM04_BACTU</name>
<evidence type="ECO:0000313" key="1">
    <source>
        <dbReference type="EMBL" id="OUB44962.1"/>
    </source>
</evidence>
<dbReference type="RefSeq" id="WP_086401734.1">
    <property type="nucleotide sequence ID" value="NZ_MOOP01000122.1"/>
</dbReference>
<gene>
    <name evidence="1" type="ORF">BK741_21500</name>
</gene>
<comment type="caution">
    <text evidence="1">The sequence shown here is derived from an EMBL/GenBank/DDBJ whole genome shotgun (WGS) entry which is preliminary data.</text>
</comment>
<accession>A0A9X6QM04</accession>
<sequence>MKLQYIFEESLWSKKLKSDREEFGIVSHVIDKKMEAIIRGWNLPEVLKKQEEDIEFKFDDSGIVNEYEKGYRCKDGSVKFRLYDKKEKKALFTMEFYKRIPLLGNAINLMLLYVHDENLRGQGVSSYYFDRLIEYAQREGIERIDVKANADDPYFKDDSKVNALNQKKLEEFYLRRNKKIPVNLIQ</sequence>
<reference evidence="1 2" key="1">
    <citation type="submission" date="2016-10" db="EMBL/GenBank/DDBJ databases">
        <title>Comparative genomics of Bacillus thuringiensis reveals a path to pathogens against multiple invertebrate hosts.</title>
        <authorList>
            <person name="Zheng J."/>
            <person name="Gao Q."/>
            <person name="Liu H."/>
            <person name="Peng D."/>
            <person name="Ruan L."/>
            <person name="Sun M."/>
        </authorList>
    </citation>
    <scope>NUCLEOTIDE SEQUENCE [LARGE SCALE GENOMIC DNA]</scope>
    <source>
        <strain evidence="1">BGSC 4BW1</strain>
    </source>
</reference>
<protein>
    <submittedName>
        <fullName evidence="1">Uncharacterized protein</fullName>
    </submittedName>
</protein>
<organism evidence="1 2">
    <name type="scientific">Bacillus thuringiensis serovar iberica</name>
    <dbReference type="NCBI Taxonomy" id="180866"/>
    <lineage>
        <taxon>Bacteria</taxon>
        <taxon>Bacillati</taxon>
        <taxon>Bacillota</taxon>
        <taxon>Bacilli</taxon>
        <taxon>Bacillales</taxon>
        <taxon>Bacillaceae</taxon>
        <taxon>Bacillus</taxon>
        <taxon>Bacillus cereus group</taxon>
    </lineage>
</organism>
<evidence type="ECO:0000313" key="2">
    <source>
        <dbReference type="Proteomes" id="UP000195120"/>
    </source>
</evidence>
<proteinExistence type="predicted"/>
<dbReference type="EMBL" id="MOOP01000122">
    <property type="protein sequence ID" value="OUB44962.1"/>
    <property type="molecule type" value="Genomic_DNA"/>
</dbReference>